<keyword evidence="1" id="KW-0238">DNA-binding</keyword>
<organism evidence="3 4">
    <name type="scientific">Pseudohoeflea coraliihabitans</name>
    <dbReference type="NCBI Taxonomy" id="2860393"/>
    <lineage>
        <taxon>Bacteria</taxon>
        <taxon>Pseudomonadati</taxon>
        <taxon>Pseudomonadota</taxon>
        <taxon>Alphaproteobacteria</taxon>
        <taxon>Hyphomicrobiales</taxon>
        <taxon>Rhizobiaceae</taxon>
        <taxon>Pseudohoeflea</taxon>
    </lineage>
</organism>
<dbReference type="PANTHER" id="PTHR47894:SF4">
    <property type="entry name" value="HTH-TYPE TRANSCRIPTIONAL REGULATOR GADX"/>
    <property type="match status" value="1"/>
</dbReference>
<evidence type="ECO:0000259" key="2">
    <source>
        <dbReference type="PROSITE" id="PS01124"/>
    </source>
</evidence>
<proteinExistence type="predicted"/>
<comment type="caution">
    <text evidence="3">The sequence shown here is derived from an EMBL/GenBank/DDBJ whole genome shotgun (WGS) entry which is preliminary data.</text>
</comment>
<accession>A0ABS6WQ55</accession>
<reference evidence="3" key="1">
    <citation type="submission" date="2021-07" db="EMBL/GenBank/DDBJ databases">
        <title>Pseudohoeflea marina sp. nov. a polyhydroxyalcanoate-producing bacterium.</title>
        <authorList>
            <person name="Zheng W."/>
            <person name="Yu S."/>
            <person name="Huang Y."/>
        </authorList>
    </citation>
    <scope>NUCLEOTIDE SEQUENCE</scope>
    <source>
        <strain evidence="3">DP4N28-3</strain>
    </source>
</reference>
<name>A0ABS6WQ55_9HYPH</name>
<dbReference type="PANTHER" id="PTHR47894">
    <property type="entry name" value="HTH-TYPE TRANSCRIPTIONAL REGULATOR GADX"/>
    <property type="match status" value="1"/>
</dbReference>
<dbReference type="Pfam" id="PF12625">
    <property type="entry name" value="Arabinose_bd"/>
    <property type="match status" value="1"/>
</dbReference>
<dbReference type="RefSeq" id="WP_219201863.1">
    <property type="nucleotide sequence ID" value="NZ_JAHWQX010000003.1"/>
</dbReference>
<dbReference type="Proteomes" id="UP001430804">
    <property type="component" value="Unassembled WGS sequence"/>
</dbReference>
<sequence length="335" mass="37495">MADRFEISAALAVPAMTRAVTIGIDPNPIARACGLDPARFSLINERVKLEPVCRFVETLATLSGDPTFGLQAATTFVKGSTGLLGYSLMHAPTFGEALDFVRRHLRKVDTGTLYALKSEGEDTRYEWTYPPFLIQRTQFVDLVSTIILSHFQSLLGSDFSQLRLEMERPRPANLQVYRRILTKRVTFDAPVNACIFPTRLLARENPNSDRRLFELLVSHVENSAEMVHPVTDPVTATHHYVAGLIGQKTPSLAEAARNFGMGERTLQRRLAEAGTSLQEIVDAVRRDLAMRLLADTDLTLSEISYRLGFSAPSAFTRSATRWFGVTPKQYRHRLK</sequence>
<dbReference type="EMBL" id="JAHWQX010000003">
    <property type="protein sequence ID" value="MBW3097910.1"/>
    <property type="molecule type" value="Genomic_DNA"/>
</dbReference>
<evidence type="ECO:0000313" key="4">
    <source>
        <dbReference type="Proteomes" id="UP001430804"/>
    </source>
</evidence>
<gene>
    <name evidence="3" type="ORF">KY465_11525</name>
</gene>
<dbReference type="InterPro" id="IPR018060">
    <property type="entry name" value="HTH_AraC"/>
</dbReference>
<feature type="domain" description="HTH araC/xylS-type" evidence="2">
    <location>
        <begin position="235"/>
        <end position="333"/>
    </location>
</feature>
<dbReference type="SMART" id="SM00342">
    <property type="entry name" value="HTH_ARAC"/>
    <property type="match status" value="1"/>
</dbReference>
<protein>
    <submittedName>
        <fullName evidence="3">AraC family transcriptional regulator</fullName>
    </submittedName>
</protein>
<dbReference type="Pfam" id="PF12833">
    <property type="entry name" value="HTH_18"/>
    <property type="match status" value="1"/>
</dbReference>
<dbReference type="PROSITE" id="PS01124">
    <property type="entry name" value="HTH_ARAC_FAMILY_2"/>
    <property type="match status" value="1"/>
</dbReference>
<keyword evidence="4" id="KW-1185">Reference proteome</keyword>
<evidence type="ECO:0000313" key="3">
    <source>
        <dbReference type="EMBL" id="MBW3097910.1"/>
    </source>
</evidence>
<evidence type="ECO:0000256" key="1">
    <source>
        <dbReference type="ARBA" id="ARBA00023125"/>
    </source>
</evidence>
<dbReference type="InterPro" id="IPR032687">
    <property type="entry name" value="AraC-type_N"/>
</dbReference>